<keyword evidence="1 2" id="KW-0732">Signal</keyword>
<evidence type="ECO:0000259" key="4">
    <source>
        <dbReference type="Pfam" id="PF09118"/>
    </source>
</evidence>
<gene>
    <name evidence="5" type="ORF">Agub_g12442</name>
</gene>
<feature type="domain" description="Glyoxal oxidase N-terminal" evidence="3">
    <location>
        <begin position="145"/>
        <end position="449"/>
    </location>
</feature>
<dbReference type="InterPro" id="IPR014756">
    <property type="entry name" value="Ig_E-set"/>
</dbReference>
<dbReference type="InterPro" id="IPR037293">
    <property type="entry name" value="Gal_Oxidase_central_sf"/>
</dbReference>
<sequence length="567" mass="61600">MRRLVAATCLLLFLASAQAQGNLTDPNDQSTDDPTVSGQFNLLGVSYCVGVQLIAVPDSDLFFFMERPSTPHPDGNHYNAGLMNAATGKFVNVRTNLSMENCGHTYLENGTVAILAGHKPQSEYKEGRRGIQILDLEAKQLRSVGQLKFGHWLATATRLPNGMVTIMSDSPSPVGPTRKDAIKNPFYELWDPANPATTKLFQLDNNFVTKSKYFYYPRNFILPTGDMFVWSNVFGQIINPLTGAVVASLPSWSKIPEAKGMSTSYPFSGTAVMLPLKPADNYKVVEIMIFGGQWSWGWINTTAVGLSMRLKITCNDNGTYTIGSWQSEKMPSPRVSGSSVLLPNGQVLLINGAKRGLLGDAAAGGVAMLNEPNFWPVLYDPNAPAGRRYSTLGRSQIARLLHSTAGLTINGTVLVAGGDRSDRFWSPDTYSPSPTGFPEYRVEIFSPPFVYDTDNQPTILYAPTSIVHQDIMSIVYTAASDAAVVTSVVLVAPPSDTHTNNMHQRVVELEILGTDTDTNHAAAMDGSKTVTVRGPPNLNVAPAGPYMLFLVVGDTYGPGQWVYVTRS</sequence>
<feature type="chain" id="PRO_5042260991" description="Galactose oxidase" evidence="2">
    <location>
        <begin position="20"/>
        <end position="567"/>
    </location>
</feature>
<dbReference type="InterPro" id="IPR015202">
    <property type="entry name" value="GO-like_E_set"/>
</dbReference>
<dbReference type="Gene3D" id="2.60.40.10">
    <property type="entry name" value="Immunoglobulins"/>
    <property type="match status" value="1"/>
</dbReference>
<protein>
    <recommendedName>
        <fullName evidence="7">Galactose oxidase</fullName>
    </recommendedName>
</protein>
<evidence type="ECO:0008006" key="7">
    <source>
        <dbReference type="Google" id="ProtNLM"/>
    </source>
</evidence>
<keyword evidence="6" id="KW-1185">Reference proteome</keyword>
<dbReference type="InterPro" id="IPR009880">
    <property type="entry name" value="Glyoxal_oxidase_N"/>
</dbReference>
<dbReference type="InterPro" id="IPR013783">
    <property type="entry name" value="Ig-like_fold"/>
</dbReference>
<name>A0AAD3HRI0_9CHLO</name>
<dbReference type="Proteomes" id="UP001054857">
    <property type="component" value="Unassembled WGS sequence"/>
</dbReference>
<evidence type="ECO:0000259" key="3">
    <source>
        <dbReference type="Pfam" id="PF07250"/>
    </source>
</evidence>
<dbReference type="AlphaFoldDB" id="A0AAD3HRI0"/>
<accession>A0AAD3HRI0</accession>
<dbReference type="EMBL" id="BMAR01000036">
    <property type="protein sequence ID" value="GFR50256.1"/>
    <property type="molecule type" value="Genomic_DNA"/>
</dbReference>
<evidence type="ECO:0000256" key="1">
    <source>
        <dbReference type="ARBA" id="ARBA00022729"/>
    </source>
</evidence>
<dbReference type="Gene3D" id="2.130.10.80">
    <property type="entry name" value="Galactose oxidase/kelch, beta-propeller"/>
    <property type="match status" value="1"/>
</dbReference>
<feature type="domain" description="Galactose oxidase-like Early set" evidence="4">
    <location>
        <begin position="457"/>
        <end position="564"/>
    </location>
</feature>
<evidence type="ECO:0000256" key="2">
    <source>
        <dbReference type="SAM" id="SignalP"/>
    </source>
</evidence>
<evidence type="ECO:0000313" key="5">
    <source>
        <dbReference type="EMBL" id="GFR50256.1"/>
    </source>
</evidence>
<evidence type="ECO:0000313" key="6">
    <source>
        <dbReference type="Proteomes" id="UP001054857"/>
    </source>
</evidence>
<feature type="signal peptide" evidence="2">
    <location>
        <begin position="1"/>
        <end position="19"/>
    </location>
</feature>
<dbReference type="Pfam" id="PF07250">
    <property type="entry name" value="Glyoxal_oxid_N"/>
    <property type="match status" value="1"/>
</dbReference>
<dbReference type="SUPFAM" id="SSF81296">
    <property type="entry name" value="E set domains"/>
    <property type="match status" value="1"/>
</dbReference>
<dbReference type="CDD" id="cd02851">
    <property type="entry name" value="E_set_GO_C"/>
    <property type="match status" value="1"/>
</dbReference>
<dbReference type="PANTHER" id="PTHR32208">
    <property type="entry name" value="SECRETED PROTEIN-RELATED"/>
    <property type="match status" value="1"/>
</dbReference>
<organism evidence="5 6">
    <name type="scientific">Astrephomene gubernaculifera</name>
    <dbReference type="NCBI Taxonomy" id="47775"/>
    <lineage>
        <taxon>Eukaryota</taxon>
        <taxon>Viridiplantae</taxon>
        <taxon>Chlorophyta</taxon>
        <taxon>core chlorophytes</taxon>
        <taxon>Chlorophyceae</taxon>
        <taxon>CS clade</taxon>
        <taxon>Chlamydomonadales</taxon>
        <taxon>Astrephomenaceae</taxon>
        <taxon>Astrephomene</taxon>
    </lineage>
</organism>
<reference evidence="5 6" key="1">
    <citation type="journal article" date="2021" name="Sci. Rep.">
        <title>Genome sequencing of the multicellular alga Astrephomene provides insights into convergent evolution of germ-soma differentiation.</title>
        <authorList>
            <person name="Yamashita S."/>
            <person name="Yamamoto K."/>
            <person name="Matsuzaki R."/>
            <person name="Suzuki S."/>
            <person name="Yamaguchi H."/>
            <person name="Hirooka S."/>
            <person name="Minakuchi Y."/>
            <person name="Miyagishima S."/>
            <person name="Kawachi M."/>
            <person name="Toyoda A."/>
            <person name="Nozaki H."/>
        </authorList>
    </citation>
    <scope>NUCLEOTIDE SEQUENCE [LARGE SCALE GENOMIC DNA]</scope>
    <source>
        <strain evidence="5 6">NIES-4017</strain>
    </source>
</reference>
<comment type="caution">
    <text evidence="5">The sequence shown here is derived from an EMBL/GenBank/DDBJ whole genome shotgun (WGS) entry which is preliminary data.</text>
</comment>
<dbReference type="Pfam" id="PF09118">
    <property type="entry name" value="GO-like_E_set"/>
    <property type="match status" value="1"/>
</dbReference>
<dbReference type="SUPFAM" id="SSF50965">
    <property type="entry name" value="Galactose oxidase, central domain"/>
    <property type="match status" value="1"/>
</dbReference>
<dbReference type="PANTHER" id="PTHR32208:SF21">
    <property type="entry name" value="LOW QUALITY PROTEIN: ALDEHYDE OXIDASE GLOX-LIKE"/>
    <property type="match status" value="1"/>
</dbReference>
<dbReference type="InterPro" id="IPR011043">
    <property type="entry name" value="Gal_Oxase/kelch_b-propeller"/>
</dbReference>
<proteinExistence type="predicted"/>